<proteinExistence type="inferred from homology"/>
<keyword evidence="13 15" id="KW-0326">Glycosidase</keyword>
<comment type="subunit">
    <text evidence="3 15">Monomer.</text>
</comment>
<dbReference type="EC" id="4.2.99.18" evidence="15"/>
<dbReference type="GO" id="GO:0140078">
    <property type="term" value="F:class I DNA-(apurinic or apyrimidinic site) endonuclease activity"/>
    <property type="evidence" value="ECO:0007669"/>
    <property type="project" value="UniProtKB-EC"/>
</dbReference>
<dbReference type="NCBIfam" id="NF002211">
    <property type="entry name" value="PRK01103.1"/>
    <property type="match status" value="1"/>
</dbReference>
<keyword evidence="7 15" id="KW-0378">Hydrolase</keyword>
<keyword evidence="6 15" id="KW-0863">Zinc-finger</keyword>
<evidence type="ECO:0000256" key="7">
    <source>
        <dbReference type="ARBA" id="ARBA00022801"/>
    </source>
</evidence>
<dbReference type="OrthoDB" id="9800855at2"/>
<evidence type="ECO:0000313" key="19">
    <source>
        <dbReference type="Proteomes" id="UP000326354"/>
    </source>
</evidence>
<feature type="binding site" evidence="15">
    <location>
        <position position="153"/>
    </location>
    <ligand>
        <name>DNA</name>
        <dbReference type="ChEBI" id="CHEBI:16991"/>
    </ligand>
</feature>
<name>A0A5S9IRB0_UABAM</name>
<keyword evidence="5 15" id="KW-0227">DNA damage</keyword>
<dbReference type="InterPro" id="IPR000214">
    <property type="entry name" value="Znf_DNA_glyclase/AP_lyase"/>
</dbReference>
<evidence type="ECO:0000256" key="8">
    <source>
        <dbReference type="ARBA" id="ARBA00022833"/>
    </source>
</evidence>
<dbReference type="AlphaFoldDB" id="A0A5S9IRB0"/>
<evidence type="ECO:0000256" key="6">
    <source>
        <dbReference type="ARBA" id="ARBA00022771"/>
    </source>
</evidence>
<evidence type="ECO:0000256" key="9">
    <source>
        <dbReference type="ARBA" id="ARBA00023125"/>
    </source>
</evidence>
<dbReference type="InterPro" id="IPR010979">
    <property type="entry name" value="Ribosomal_uS13-like_H2TH"/>
</dbReference>
<sequence>MPELPEVETVARSLQQMFAGRTITKVQCLRKNLRYDLQPRKLNNICKGQSITNILRRGKYMIWQIKDKAIIVHLGMSGRFCKLDKKAAYDKHDHVIFELDDKQQIRYRDPRRFGLIIAIDDGKWQQHSLMVHLGVEPLEVHNPQMFVTKAQKRSLPIKQFIMDQKIIVGVGNIYANEALFASAIHPCTPANALNHQEWRTLLKEIRRVLRSAIVRGGTTLQDKGFSDVEGNHGEFAIDLNVYARKDEPCYFCEETIKSCVIGGRSTFFCVNCQVL</sequence>
<dbReference type="SUPFAM" id="SSF81624">
    <property type="entry name" value="N-terminal domain of MutM-like DNA repair proteins"/>
    <property type="match status" value="1"/>
</dbReference>
<keyword evidence="19" id="KW-1185">Reference proteome</keyword>
<dbReference type="GO" id="GO:0008270">
    <property type="term" value="F:zinc ion binding"/>
    <property type="evidence" value="ECO:0007669"/>
    <property type="project" value="UniProtKB-UniRule"/>
</dbReference>
<feature type="binding site" evidence="15">
    <location>
        <position position="92"/>
    </location>
    <ligand>
        <name>DNA</name>
        <dbReference type="ChEBI" id="CHEBI:16991"/>
    </ligand>
</feature>
<evidence type="ECO:0000256" key="10">
    <source>
        <dbReference type="ARBA" id="ARBA00023204"/>
    </source>
</evidence>
<feature type="active site" description="Proton donor; for beta-elimination activity" evidence="15">
    <location>
        <position position="59"/>
    </location>
</feature>
<organism evidence="18 19">
    <name type="scientific">Uabimicrobium amorphum</name>
    <dbReference type="NCBI Taxonomy" id="2596890"/>
    <lineage>
        <taxon>Bacteria</taxon>
        <taxon>Pseudomonadati</taxon>
        <taxon>Planctomycetota</taxon>
        <taxon>Candidatus Uabimicrobiia</taxon>
        <taxon>Candidatus Uabimicrobiales</taxon>
        <taxon>Candidatus Uabimicrobiaceae</taxon>
        <taxon>Candidatus Uabimicrobium</taxon>
    </lineage>
</organism>
<evidence type="ECO:0000256" key="5">
    <source>
        <dbReference type="ARBA" id="ARBA00022763"/>
    </source>
</evidence>
<comment type="catalytic activity">
    <reaction evidence="14 15">
        <text>2'-deoxyribonucleotide-(2'-deoxyribose 5'-phosphate)-2'-deoxyribonucleotide-DNA = a 3'-end 2'-deoxyribonucleotide-(2,3-dehydro-2,3-deoxyribose 5'-phosphate)-DNA + a 5'-end 5'-phospho-2'-deoxyribonucleoside-DNA + H(+)</text>
        <dbReference type="Rhea" id="RHEA:66592"/>
        <dbReference type="Rhea" id="RHEA-COMP:13180"/>
        <dbReference type="Rhea" id="RHEA-COMP:16897"/>
        <dbReference type="Rhea" id="RHEA-COMP:17067"/>
        <dbReference type="ChEBI" id="CHEBI:15378"/>
        <dbReference type="ChEBI" id="CHEBI:136412"/>
        <dbReference type="ChEBI" id="CHEBI:157695"/>
        <dbReference type="ChEBI" id="CHEBI:167181"/>
        <dbReference type="EC" id="4.2.99.18"/>
    </reaction>
</comment>
<dbReference type="PANTHER" id="PTHR22993:SF9">
    <property type="entry name" value="FORMAMIDOPYRIMIDINE-DNA GLYCOSYLASE"/>
    <property type="match status" value="1"/>
</dbReference>
<comment type="catalytic activity">
    <reaction evidence="1 15">
        <text>Hydrolysis of DNA containing ring-opened 7-methylguanine residues, releasing 2,6-diamino-4-hydroxy-5-(N-methyl)formamidopyrimidine.</text>
        <dbReference type="EC" id="3.2.2.23"/>
    </reaction>
</comment>
<protein>
    <recommendedName>
        <fullName evidence="15">Formamidopyrimidine-DNA glycosylase</fullName>
        <shortName evidence="15">Fapy-DNA glycosylase</shortName>
        <ecNumber evidence="15">3.2.2.23</ecNumber>
    </recommendedName>
    <alternativeName>
        <fullName evidence="15">DNA-(apurinic or apyrimidinic site) lyase MutM</fullName>
        <shortName evidence="15">AP lyase MutM</shortName>
        <ecNumber evidence="15">4.2.99.18</ecNumber>
    </alternativeName>
</protein>
<comment type="function">
    <text evidence="15">Involved in base excision repair of DNA damaged by oxidation or by mutagenic agents. Acts as DNA glycosylase that recognizes and removes damaged bases. Has a preference for oxidized purines, such as 7,8-dihydro-8-oxoguanine (8-oxoG). Has AP (apurinic/apyrimidinic) lyase activity and introduces nicks in the DNA strand. Cleaves the DNA backbone by beta-delta elimination to generate a single-strand break at the site of the removed base with both 3'- and 5'-phosphates.</text>
</comment>
<evidence type="ECO:0000256" key="13">
    <source>
        <dbReference type="ARBA" id="ARBA00023295"/>
    </source>
</evidence>
<dbReference type="KEGG" id="uam:UABAM_04388"/>
<evidence type="ECO:0000313" key="18">
    <source>
        <dbReference type="EMBL" id="BBM86002.1"/>
    </source>
</evidence>
<dbReference type="Pfam" id="PF06831">
    <property type="entry name" value="H2TH"/>
    <property type="match status" value="1"/>
</dbReference>
<evidence type="ECO:0000256" key="15">
    <source>
        <dbReference type="HAMAP-Rule" id="MF_00103"/>
    </source>
</evidence>
<reference evidence="18 19" key="1">
    <citation type="submission" date="2019-08" db="EMBL/GenBank/DDBJ databases">
        <title>Complete genome sequence of Candidatus Uab amorphum.</title>
        <authorList>
            <person name="Shiratori T."/>
            <person name="Suzuki S."/>
            <person name="Kakizawa Y."/>
            <person name="Ishida K."/>
        </authorList>
    </citation>
    <scope>NUCLEOTIDE SEQUENCE [LARGE SCALE GENOMIC DNA]</scope>
    <source>
        <strain evidence="18 19">SRT547</strain>
    </source>
</reference>
<feature type="domain" description="FPG-type" evidence="16">
    <location>
        <begin position="240"/>
        <end position="274"/>
    </location>
</feature>
<dbReference type="GO" id="GO:0034039">
    <property type="term" value="F:8-oxo-7,8-dihydroguanine DNA N-glycosylase activity"/>
    <property type="evidence" value="ECO:0007669"/>
    <property type="project" value="TreeGrafter"/>
</dbReference>
<dbReference type="InterPro" id="IPR015886">
    <property type="entry name" value="H2TH_FPG"/>
</dbReference>
<dbReference type="SUPFAM" id="SSF57716">
    <property type="entry name" value="Glucocorticoid receptor-like (DNA-binding domain)"/>
    <property type="match status" value="1"/>
</dbReference>
<feature type="active site" description="Proton donor; for delta-elimination activity" evidence="15">
    <location>
        <position position="264"/>
    </location>
</feature>
<keyword evidence="10 15" id="KW-0234">DNA repair</keyword>
<evidence type="ECO:0000259" key="17">
    <source>
        <dbReference type="PROSITE" id="PS51068"/>
    </source>
</evidence>
<dbReference type="GO" id="GO:0003684">
    <property type="term" value="F:damaged DNA binding"/>
    <property type="evidence" value="ECO:0007669"/>
    <property type="project" value="InterPro"/>
</dbReference>
<accession>A0A5S9IRB0</accession>
<dbReference type="InterPro" id="IPR012319">
    <property type="entry name" value="FPG_cat"/>
</dbReference>
<dbReference type="Gene3D" id="3.20.190.10">
    <property type="entry name" value="MutM-like, N-terminal"/>
    <property type="match status" value="1"/>
</dbReference>
<dbReference type="Pfam" id="PF01149">
    <property type="entry name" value="Fapy_DNA_glyco"/>
    <property type="match status" value="1"/>
</dbReference>
<dbReference type="PROSITE" id="PS51068">
    <property type="entry name" value="FPG_CAT"/>
    <property type="match status" value="1"/>
</dbReference>
<keyword evidence="11 15" id="KW-0456">Lyase</keyword>
<evidence type="ECO:0000256" key="12">
    <source>
        <dbReference type="ARBA" id="ARBA00023268"/>
    </source>
</evidence>
<dbReference type="CDD" id="cd08966">
    <property type="entry name" value="EcFpg-like_N"/>
    <property type="match status" value="1"/>
</dbReference>
<dbReference type="FunFam" id="1.10.8.50:FF:000003">
    <property type="entry name" value="Formamidopyrimidine-DNA glycosylase"/>
    <property type="match status" value="1"/>
</dbReference>
<dbReference type="Proteomes" id="UP000326354">
    <property type="component" value="Chromosome"/>
</dbReference>
<feature type="binding site" evidence="15">
    <location>
        <position position="111"/>
    </location>
    <ligand>
        <name>DNA</name>
        <dbReference type="ChEBI" id="CHEBI:16991"/>
    </ligand>
</feature>
<dbReference type="Gene3D" id="1.10.8.50">
    <property type="match status" value="1"/>
</dbReference>
<evidence type="ECO:0000259" key="16">
    <source>
        <dbReference type="PROSITE" id="PS51066"/>
    </source>
</evidence>
<keyword evidence="8 15" id="KW-0862">Zinc</keyword>
<dbReference type="InterPro" id="IPR020629">
    <property type="entry name" value="FPG_Glyclase"/>
</dbReference>
<keyword evidence="12 15" id="KW-0511">Multifunctional enzyme</keyword>
<keyword evidence="9 15" id="KW-0238">DNA-binding</keyword>
<comment type="similarity">
    <text evidence="2 15">Belongs to the FPG family.</text>
</comment>
<dbReference type="PANTHER" id="PTHR22993">
    <property type="entry name" value="FORMAMIDOPYRIMIDINE-DNA GLYCOSYLASE"/>
    <property type="match status" value="1"/>
</dbReference>
<dbReference type="RefSeq" id="WP_151970082.1">
    <property type="nucleotide sequence ID" value="NZ_AP019860.1"/>
</dbReference>
<keyword evidence="4 15" id="KW-0479">Metal-binding</keyword>
<dbReference type="NCBIfam" id="TIGR00577">
    <property type="entry name" value="fpg"/>
    <property type="match status" value="1"/>
</dbReference>
<evidence type="ECO:0000256" key="1">
    <source>
        <dbReference type="ARBA" id="ARBA00001668"/>
    </source>
</evidence>
<feature type="domain" description="Formamidopyrimidine-DNA glycosylase catalytic" evidence="17">
    <location>
        <begin position="2"/>
        <end position="114"/>
    </location>
</feature>
<dbReference type="EC" id="3.2.2.23" evidence="15"/>
<dbReference type="SMART" id="SM01232">
    <property type="entry name" value="H2TH"/>
    <property type="match status" value="1"/>
</dbReference>
<dbReference type="GO" id="GO:0006284">
    <property type="term" value="P:base-excision repair"/>
    <property type="evidence" value="ECO:0007669"/>
    <property type="project" value="InterPro"/>
</dbReference>
<feature type="active site" description="Proton donor" evidence="15">
    <location>
        <position position="3"/>
    </location>
</feature>
<evidence type="ECO:0000256" key="2">
    <source>
        <dbReference type="ARBA" id="ARBA00009409"/>
    </source>
</evidence>
<evidence type="ECO:0000256" key="4">
    <source>
        <dbReference type="ARBA" id="ARBA00022723"/>
    </source>
</evidence>
<evidence type="ECO:0000256" key="3">
    <source>
        <dbReference type="ARBA" id="ARBA00011245"/>
    </source>
</evidence>
<dbReference type="EMBL" id="AP019860">
    <property type="protein sequence ID" value="BBM86002.1"/>
    <property type="molecule type" value="Genomic_DNA"/>
</dbReference>
<dbReference type="HAMAP" id="MF_00103">
    <property type="entry name" value="Fapy_DNA_glycosyl"/>
    <property type="match status" value="1"/>
</dbReference>
<dbReference type="InterPro" id="IPR035937">
    <property type="entry name" value="FPG_N"/>
</dbReference>
<dbReference type="PROSITE" id="PS51066">
    <property type="entry name" value="ZF_FPG_2"/>
    <property type="match status" value="1"/>
</dbReference>
<evidence type="ECO:0000256" key="14">
    <source>
        <dbReference type="ARBA" id="ARBA00044632"/>
    </source>
</evidence>
<dbReference type="SMART" id="SM00898">
    <property type="entry name" value="Fapy_DNA_glyco"/>
    <property type="match status" value="1"/>
</dbReference>
<feature type="active site" description="Schiff-base intermediate with DNA" evidence="15">
    <location>
        <position position="2"/>
    </location>
</feature>
<gene>
    <name evidence="15" type="primary">mutM</name>
    <name evidence="15" type="synonym">fpg</name>
    <name evidence="18" type="ORF">UABAM_04388</name>
</gene>
<comment type="cofactor">
    <cofactor evidence="15">
        <name>Zn(2+)</name>
        <dbReference type="ChEBI" id="CHEBI:29105"/>
    </cofactor>
    <text evidence="15">Binds 1 zinc ion per subunit.</text>
</comment>
<evidence type="ECO:0000256" key="11">
    <source>
        <dbReference type="ARBA" id="ARBA00023239"/>
    </source>
</evidence>
<dbReference type="SUPFAM" id="SSF46946">
    <property type="entry name" value="S13-like H2TH domain"/>
    <property type="match status" value="1"/>
</dbReference>